<comment type="caution">
    <text evidence="1">The sequence shown here is derived from an EMBL/GenBank/DDBJ whole genome shotgun (WGS) entry which is preliminary data.</text>
</comment>
<proteinExistence type="predicted"/>
<dbReference type="InterPro" id="IPR006311">
    <property type="entry name" value="TAT_signal"/>
</dbReference>
<dbReference type="Proteomes" id="UP001174932">
    <property type="component" value="Unassembled WGS sequence"/>
</dbReference>
<protein>
    <submittedName>
        <fullName evidence="1">DUF1287 domain-containing protein</fullName>
    </submittedName>
</protein>
<dbReference type="PIRSF" id="PIRSF011444">
    <property type="entry name" value="DUF1287"/>
    <property type="match status" value="1"/>
</dbReference>
<dbReference type="EMBL" id="JAUOZU010000008">
    <property type="protein sequence ID" value="MDO6964859.1"/>
    <property type="molecule type" value="Genomic_DNA"/>
</dbReference>
<evidence type="ECO:0000313" key="2">
    <source>
        <dbReference type="Proteomes" id="UP001174932"/>
    </source>
</evidence>
<dbReference type="RefSeq" id="WP_304376784.1">
    <property type="nucleotide sequence ID" value="NZ_JAUOZU010000008.1"/>
</dbReference>
<accession>A0ABT8YMK1</accession>
<keyword evidence="2" id="KW-1185">Reference proteome</keyword>
<name>A0ABT8YMK1_9HYPH</name>
<evidence type="ECO:0000313" key="1">
    <source>
        <dbReference type="EMBL" id="MDO6964859.1"/>
    </source>
</evidence>
<dbReference type="Pfam" id="PF06940">
    <property type="entry name" value="DUF1287"/>
    <property type="match status" value="1"/>
</dbReference>
<gene>
    <name evidence="1" type="ORF">Q4481_12905</name>
</gene>
<organism evidence="1 2">
    <name type="scientific">Rhizobium alvei</name>
    <dbReference type="NCBI Taxonomy" id="1132659"/>
    <lineage>
        <taxon>Bacteria</taxon>
        <taxon>Pseudomonadati</taxon>
        <taxon>Pseudomonadota</taxon>
        <taxon>Alphaproteobacteria</taxon>
        <taxon>Hyphomicrobiales</taxon>
        <taxon>Rhizobiaceae</taxon>
        <taxon>Rhizobium/Agrobacterium group</taxon>
        <taxon>Rhizobium</taxon>
    </lineage>
</organism>
<sequence length="210" mass="22406">MVVSRRAILIGALALAGGGVSISKLAKPVSAATLAAEPWAQKLVDAAKSQIGVTIQYDPAYTRIAFPGGDVPRIKGVCTDVIIRAYRDGLGIDLQALVHADMRRAFKSYPSNWGLAAPDPNIDHRLVPNLRTFLARQGAEVKPGTPGPDYRPGDIVTQSLPGNKTHIVLVSDQMNAEETGPLAIHNIGWGARLEDVLPAFPITGHYRFAG</sequence>
<dbReference type="PROSITE" id="PS51318">
    <property type="entry name" value="TAT"/>
    <property type="match status" value="1"/>
</dbReference>
<reference evidence="1" key="2">
    <citation type="submission" date="2023-07" db="EMBL/GenBank/DDBJ databases">
        <authorList>
            <person name="Shen H."/>
        </authorList>
    </citation>
    <scope>NUCLEOTIDE SEQUENCE</scope>
    <source>
        <strain evidence="1">TNR-22</strain>
    </source>
</reference>
<reference evidence="1" key="1">
    <citation type="journal article" date="2015" name="Int. J. Syst. Evol. Microbiol.">
        <title>Rhizobium alvei sp. nov., isolated from a freshwater river.</title>
        <authorList>
            <person name="Sheu S.Y."/>
            <person name="Huang H.W."/>
            <person name="Young C.C."/>
            <person name="Chen W.M."/>
        </authorList>
    </citation>
    <scope>NUCLEOTIDE SEQUENCE</scope>
    <source>
        <strain evidence="1">TNR-22</strain>
    </source>
</reference>
<dbReference type="InterPro" id="IPR009706">
    <property type="entry name" value="DUF1287"/>
</dbReference>